<dbReference type="GO" id="GO:0006487">
    <property type="term" value="P:protein N-linked glycosylation"/>
    <property type="evidence" value="ECO:0007669"/>
    <property type="project" value="TreeGrafter"/>
</dbReference>
<accession>A0A7C4JIZ9</accession>
<comment type="caution">
    <text evidence="3">The sequence shown here is derived from an EMBL/GenBank/DDBJ whole genome shotgun (WGS) entry which is preliminary data.</text>
</comment>
<evidence type="ECO:0000259" key="1">
    <source>
        <dbReference type="Pfam" id="PF00535"/>
    </source>
</evidence>
<sequence>MLTLSIVIPVAKEGDDIYDRVRLFDRKLRDLSMKYGFLYEIIVVTDVFHKPTLKALIKLAMERKVKCFLLTTRIGKGGSIKNAILFAKGDLIIILDADLPISPEVVYKASLIATKRGVDLLIANRVYREHKFLRRVLSIAYNLVVNVLFRTKIKDHQAGFKILSKKAARVILIGRTRSEGYAYDTEVIVWAKKHNLIFTTVNVVWNECRRESTLPIFRALIMMMLDLVLLRLLSISSKYVALKRISIGHVIDLSCQCIRGYEYMTIVNVSGFKKYLFALLRLFYIALIAGNKNEYTLDKS</sequence>
<dbReference type="Pfam" id="PF00535">
    <property type="entry name" value="Glycos_transf_2"/>
    <property type="match status" value="1"/>
</dbReference>
<dbReference type="InterPro" id="IPR029044">
    <property type="entry name" value="Nucleotide-diphossugar_trans"/>
</dbReference>
<reference evidence="3" key="1">
    <citation type="journal article" date="2020" name="mSystems">
        <title>Genome- and Community-Level Interaction Insights into Carbon Utilization and Element Cycling Functions of Hydrothermarchaeota in Hydrothermal Sediment.</title>
        <authorList>
            <person name="Zhou Z."/>
            <person name="Liu Y."/>
            <person name="Xu W."/>
            <person name="Pan J."/>
            <person name="Luo Z.H."/>
            <person name="Li M."/>
        </authorList>
    </citation>
    <scope>NUCLEOTIDE SEQUENCE [LARGE SCALE GENOMIC DNA]</scope>
    <source>
        <strain evidence="3">SpSt-637</strain>
        <strain evidence="2">SpSt-667</strain>
    </source>
</reference>
<feature type="domain" description="Glycosyltransferase 2-like" evidence="1">
    <location>
        <begin position="5"/>
        <end position="161"/>
    </location>
</feature>
<dbReference type="GO" id="GO:0016740">
    <property type="term" value="F:transferase activity"/>
    <property type="evidence" value="ECO:0007669"/>
    <property type="project" value="UniProtKB-KW"/>
</dbReference>
<keyword evidence="3" id="KW-0808">Transferase</keyword>
<dbReference type="AlphaFoldDB" id="A0A7C4JIZ9"/>
<dbReference type="PANTHER" id="PTHR10859:SF91">
    <property type="entry name" value="DOLICHYL-PHOSPHATE BETA-GLUCOSYLTRANSFERASE"/>
    <property type="match status" value="1"/>
</dbReference>
<dbReference type="Gene3D" id="3.90.550.10">
    <property type="entry name" value="Spore Coat Polysaccharide Biosynthesis Protein SpsA, Chain A"/>
    <property type="match status" value="1"/>
</dbReference>
<evidence type="ECO:0000313" key="2">
    <source>
        <dbReference type="EMBL" id="HGQ35574.1"/>
    </source>
</evidence>
<dbReference type="EMBL" id="DTBD01000005">
    <property type="protein sequence ID" value="HGQ63735.1"/>
    <property type="molecule type" value="Genomic_DNA"/>
</dbReference>
<protein>
    <submittedName>
        <fullName evidence="3">Glycosyltransferase</fullName>
    </submittedName>
</protein>
<dbReference type="EMBL" id="DTCK01000013">
    <property type="protein sequence ID" value="HGQ35574.1"/>
    <property type="molecule type" value="Genomic_DNA"/>
</dbReference>
<dbReference type="SUPFAM" id="SSF53448">
    <property type="entry name" value="Nucleotide-diphospho-sugar transferases"/>
    <property type="match status" value="1"/>
</dbReference>
<proteinExistence type="predicted"/>
<evidence type="ECO:0000313" key="3">
    <source>
        <dbReference type="EMBL" id="HGQ63735.1"/>
    </source>
</evidence>
<organism evidence="3">
    <name type="scientific">Ignisphaera aggregans</name>
    <dbReference type="NCBI Taxonomy" id="334771"/>
    <lineage>
        <taxon>Archaea</taxon>
        <taxon>Thermoproteota</taxon>
        <taxon>Thermoprotei</taxon>
        <taxon>Desulfurococcales</taxon>
        <taxon>Desulfurococcaceae</taxon>
        <taxon>Ignisphaera</taxon>
    </lineage>
</organism>
<name>A0A7C4JIZ9_9CREN</name>
<dbReference type="PANTHER" id="PTHR10859">
    <property type="entry name" value="GLYCOSYL TRANSFERASE"/>
    <property type="match status" value="1"/>
</dbReference>
<gene>
    <name evidence="3" type="ORF">ENU08_00590</name>
    <name evidence="2" type="ORF">ENU41_02715</name>
</gene>
<dbReference type="InterPro" id="IPR001173">
    <property type="entry name" value="Glyco_trans_2-like"/>
</dbReference>